<dbReference type="Proteomes" id="UP000318626">
    <property type="component" value="Chromosome"/>
</dbReference>
<dbReference type="AlphaFoldDB" id="A0A518C8P1"/>
<evidence type="ECO:0000313" key="1">
    <source>
        <dbReference type="EMBL" id="QDU75597.1"/>
    </source>
</evidence>
<keyword evidence="2" id="KW-1185">Reference proteome</keyword>
<evidence type="ECO:0000313" key="2">
    <source>
        <dbReference type="Proteomes" id="UP000318626"/>
    </source>
</evidence>
<gene>
    <name evidence="1" type="ORF">Pan97_26310</name>
</gene>
<protein>
    <submittedName>
        <fullName evidence="1">Uncharacterized protein</fullName>
    </submittedName>
</protein>
<sequence length="50" mass="5457">MKHGEYRSALSKAGHIPSQRIACFGILVGCSRIGIHVTTVKGYSIVDRWG</sequence>
<name>A0A518C8P1_9BACT</name>
<accession>A0A518C8P1</accession>
<dbReference type="KEGG" id="bvo:Pan97_26310"/>
<proteinExistence type="predicted"/>
<dbReference type="EMBL" id="CP036289">
    <property type="protein sequence ID" value="QDU75597.1"/>
    <property type="molecule type" value="Genomic_DNA"/>
</dbReference>
<reference evidence="2" key="1">
    <citation type="submission" date="2019-02" db="EMBL/GenBank/DDBJ databases">
        <title>Deep-cultivation of Planctomycetes and their phenomic and genomic characterization uncovers novel biology.</title>
        <authorList>
            <person name="Wiegand S."/>
            <person name="Jogler M."/>
            <person name="Boedeker C."/>
            <person name="Pinto D."/>
            <person name="Vollmers J."/>
            <person name="Rivas-Marin E."/>
            <person name="Kohn T."/>
            <person name="Peeters S.H."/>
            <person name="Heuer A."/>
            <person name="Rast P."/>
            <person name="Oberbeckmann S."/>
            <person name="Bunk B."/>
            <person name="Jeske O."/>
            <person name="Meyerdierks A."/>
            <person name="Storesund J.E."/>
            <person name="Kallscheuer N."/>
            <person name="Luecker S."/>
            <person name="Lage O.M."/>
            <person name="Pohl T."/>
            <person name="Merkel B.J."/>
            <person name="Hornburger P."/>
            <person name="Mueller R.-W."/>
            <person name="Bruemmer F."/>
            <person name="Labrenz M."/>
            <person name="Spormann A.M."/>
            <person name="Op den Camp H."/>
            <person name="Overmann J."/>
            <person name="Amann R."/>
            <person name="Jetten M.S.M."/>
            <person name="Mascher T."/>
            <person name="Medema M.H."/>
            <person name="Devos D.P."/>
            <person name="Kaster A.-K."/>
            <person name="Ovreas L."/>
            <person name="Rohde M."/>
            <person name="Galperin M.Y."/>
            <person name="Jogler C."/>
        </authorList>
    </citation>
    <scope>NUCLEOTIDE SEQUENCE [LARGE SCALE GENOMIC DNA]</scope>
    <source>
        <strain evidence="2">Pan97</strain>
    </source>
</reference>
<organism evidence="1 2">
    <name type="scientific">Bremerella volcania</name>
    <dbReference type="NCBI Taxonomy" id="2527984"/>
    <lineage>
        <taxon>Bacteria</taxon>
        <taxon>Pseudomonadati</taxon>
        <taxon>Planctomycetota</taxon>
        <taxon>Planctomycetia</taxon>
        <taxon>Pirellulales</taxon>
        <taxon>Pirellulaceae</taxon>
        <taxon>Bremerella</taxon>
    </lineage>
</organism>